<keyword evidence="5" id="KW-0964">Secreted</keyword>
<dbReference type="GO" id="GO:0071973">
    <property type="term" value="P:bacterial-type flagellum-dependent cell motility"/>
    <property type="evidence" value="ECO:0007669"/>
    <property type="project" value="TreeGrafter"/>
</dbReference>
<dbReference type="GO" id="GO:0009424">
    <property type="term" value="C:bacterial-type flagellum hook"/>
    <property type="evidence" value="ECO:0007669"/>
    <property type="project" value="UniProtKB-UniRule"/>
</dbReference>
<gene>
    <name evidence="8" type="primary">fliD</name>
    <name evidence="8" type="ORF">G3T16_01735</name>
</gene>
<keyword evidence="9" id="KW-1185">Reference proteome</keyword>
<dbReference type="GO" id="GO:0007155">
    <property type="term" value="P:cell adhesion"/>
    <property type="evidence" value="ECO:0007669"/>
    <property type="project" value="InterPro"/>
</dbReference>
<comment type="subunit">
    <text evidence="2 5">Homopentamer.</text>
</comment>
<dbReference type="InterPro" id="IPR040026">
    <property type="entry name" value="FliD"/>
</dbReference>
<proteinExistence type="inferred from homology"/>
<dbReference type="PANTHER" id="PTHR30288">
    <property type="entry name" value="FLAGELLAR CAP/ASSEMBLY PROTEIN FLID"/>
    <property type="match status" value="1"/>
</dbReference>
<evidence type="ECO:0000256" key="4">
    <source>
        <dbReference type="ARBA" id="ARBA00023143"/>
    </source>
</evidence>
<reference evidence="8 9" key="1">
    <citation type="submission" date="2020-02" db="EMBL/GenBank/DDBJ databases">
        <title>Genome sequencing for Kineobactrum sp. M2.</title>
        <authorList>
            <person name="Park S.-J."/>
        </authorList>
    </citation>
    <scope>NUCLEOTIDE SEQUENCE [LARGE SCALE GENOMIC DNA]</scope>
    <source>
        <strain evidence="8 9">M2</strain>
    </source>
</reference>
<keyword evidence="3" id="KW-0175">Coiled coil</keyword>
<dbReference type="PANTHER" id="PTHR30288:SF0">
    <property type="entry name" value="FLAGELLAR HOOK-ASSOCIATED PROTEIN 2"/>
    <property type="match status" value="1"/>
</dbReference>
<sequence length="450" mass="46437">MASISALGVGSGLDLTGLLDQLESAERQRLEPLVQQRQGHQAKISAFGRLESALTQFQSAAAKLNDAEAFATMKSTVSGEAATAATGGDTMAGSYQISITDKARGYSIATQGVADSSAALGAGTISVSLANGDTLDVDIPAGDSSLEAIRDAINAADGGVAASIVNDGGAQPYRLVLASSETGTEAAISAVDFGALGGSLTLDAGTEITAANAQLTVNGINIQSQTNTVEGAIQGVTLELVDTGDVTLEVEQDKGAIKTAIENFVTSYNSLQKTIDSLTGYDQESGTAGTLLGNSTLRSVDSRLRVALGTAEEGGELGILSDLGITRQLDGTLVMDEATIDELLATGSDDLAAFFAGDSETGGFAGRINGVLETMVEDKGLIDNATSGLTTSMESLERRYERAESSIASTIERYRKQFGQLDAMVANMNSVSSYLTQQFDMMNTQLGRDN</sequence>
<feature type="domain" description="Flagellar hook-associated protein 2 N-terminal" evidence="6">
    <location>
        <begin position="11"/>
        <end position="104"/>
    </location>
</feature>
<keyword evidence="8" id="KW-0969">Cilium</keyword>
<dbReference type="AlphaFoldDB" id="A0A6C0TXQ7"/>
<evidence type="ECO:0000256" key="3">
    <source>
        <dbReference type="ARBA" id="ARBA00023054"/>
    </source>
</evidence>
<feature type="domain" description="Flagellar hook-associated protein 2 C-terminal" evidence="7">
    <location>
        <begin position="210"/>
        <end position="430"/>
    </location>
</feature>
<evidence type="ECO:0000256" key="5">
    <source>
        <dbReference type="RuleBase" id="RU362066"/>
    </source>
</evidence>
<comment type="function">
    <text evidence="5">Required for morphogenesis and for the elongation of the flagellar filament by facilitating polymerization of the flagellin monomers at the tip of growing filament. Forms a capping structure, which prevents flagellin subunits (transported through the central channel of the flagellum) from leaking out without polymerization at the distal end.</text>
</comment>
<evidence type="ECO:0000313" key="9">
    <source>
        <dbReference type="Proteomes" id="UP000477680"/>
    </source>
</evidence>
<evidence type="ECO:0000259" key="7">
    <source>
        <dbReference type="Pfam" id="PF07195"/>
    </source>
</evidence>
<dbReference type="InterPro" id="IPR003481">
    <property type="entry name" value="FliD_N"/>
</dbReference>
<keyword evidence="8" id="KW-0966">Cell projection</keyword>
<dbReference type="GO" id="GO:0005576">
    <property type="term" value="C:extracellular region"/>
    <property type="evidence" value="ECO:0007669"/>
    <property type="project" value="UniProtKB-SubCell"/>
</dbReference>
<dbReference type="RefSeq" id="WP_163493563.1">
    <property type="nucleotide sequence ID" value="NZ_CP048711.1"/>
</dbReference>
<dbReference type="Pfam" id="PF07195">
    <property type="entry name" value="FliD_C"/>
    <property type="match status" value="1"/>
</dbReference>
<accession>A0A6C0TXQ7</accession>
<comment type="subcellular location">
    <subcellularLocation>
        <location evidence="5">Secreted</location>
    </subcellularLocation>
    <subcellularLocation>
        <location evidence="5">Bacterial flagellum</location>
    </subcellularLocation>
</comment>
<evidence type="ECO:0000259" key="6">
    <source>
        <dbReference type="Pfam" id="PF02465"/>
    </source>
</evidence>
<organism evidence="8 9">
    <name type="scientific">Kineobactrum salinum</name>
    <dbReference type="NCBI Taxonomy" id="2708301"/>
    <lineage>
        <taxon>Bacteria</taxon>
        <taxon>Pseudomonadati</taxon>
        <taxon>Pseudomonadota</taxon>
        <taxon>Gammaproteobacteria</taxon>
        <taxon>Cellvibrionales</taxon>
        <taxon>Halieaceae</taxon>
        <taxon>Kineobactrum</taxon>
    </lineage>
</organism>
<keyword evidence="8" id="KW-0282">Flagellum</keyword>
<dbReference type="GO" id="GO:0009421">
    <property type="term" value="C:bacterial-type flagellum filament cap"/>
    <property type="evidence" value="ECO:0007669"/>
    <property type="project" value="InterPro"/>
</dbReference>
<dbReference type="KEGG" id="kim:G3T16_01735"/>
<dbReference type="InterPro" id="IPR010809">
    <property type="entry name" value="FliD_C"/>
</dbReference>
<evidence type="ECO:0000256" key="1">
    <source>
        <dbReference type="ARBA" id="ARBA00009764"/>
    </source>
</evidence>
<dbReference type="Pfam" id="PF02465">
    <property type="entry name" value="FliD_N"/>
    <property type="match status" value="1"/>
</dbReference>
<evidence type="ECO:0000256" key="2">
    <source>
        <dbReference type="ARBA" id="ARBA00011255"/>
    </source>
</evidence>
<dbReference type="Proteomes" id="UP000477680">
    <property type="component" value="Chromosome"/>
</dbReference>
<keyword evidence="4 5" id="KW-0975">Bacterial flagellum</keyword>
<evidence type="ECO:0000313" key="8">
    <source>
        <dbReference type="EMBL" id="QIB64313.1"/>
    </source>
</evidence>
<protein>
    <recommendedName>
        <fullName evidence="5">Flagellar hook-associated protein 2</fullName>
        <shortName evidence="5">HAP2</shortName>
    </recommendedName>
    <alternativeName>
        <fullName evidence="5">Flagellar cap protein</fullName>
    </alternativeName>
</protein>
<dbReference type="EMBL" id="CP048711">
    <property type="protein sequence ID" value="QIB64313.1"/>
    <property type="molecule type" value="Genomic_DNA"/>
</dbReference>
<name>A0A6C0TXQ7_9GAMM</name>
<comment type="similarity">
    <text evidence="1 5">Belongs to the FliD family.</text>
</comment>